<reference evidence="5" key="1">
    <citation type="submission" date="2021-11" db="EMBL/GenBank/DDBJ databases">
        <title>Vibrio ZSDE26 sp. nov. and Vibrio ZSDZ34 sp. nov., isolated from coastal seawater in Qingdao.</title>
        <authorList>
            <person name="Zhang P."/>
        </authorList>
    </citation>
    <scope>NUCLEOTIDE SEQUENCE</scope>
    <source>
        <strain evidence="5">ZSDZ34</strain>
    </source>
</reference>
<evidence type="ECO:0000313" key="6">
    <source>
        <dbReference type="Proteomes" id="UP001139488"/>
    </source>
</evidence>
<dbReference type="PANTHER" id="PTHR34698:SF2">
    <property type="entry name" value="5-OXOPROLINASE SUBUNIT B"/>
    <property type="match status" value="1"/>
</dbReference>
<dbReference type="Gene3D" id="2.40.100.10">
    <property type="entry name" value="Cyclophilin-like"/>
    <property type="match status" value="1"/>
</dbReference>
<dbReference type="GO" id="GO:0005524">
    <property type="term" value="F:ATP binding"/>
    <property type="evidence" value="ECO:0007669"/>
    <property type="project" value="UniProtKB-KW"/>
</dbReference>
<evidence type="ECO:0000256" key="1">
    <source>
        <dbReference type="ARBA" id="ARBA00022741"/>
    </source>
</evidence>
<organism evidence="5 6">
    <name type="scientific">Vibrio gelatinilyticus</name>
    <dbReference type="NCBI Taxonomy" id="2893468"/>
    <lineage>
        <taxon>Bacteria</taxon>
        <taxon>Pseudomonadati</taxon>
        <taxon>Pseudomonadota</taxon>
        <taxon>Gammaproteobacteria</taxon>
        <taxon>Vibrionales</taxon>
        <taxon>Vibrionaceae</taxon>
        <taxon>Vibrio</taxon>
    </lineage>
</organism>
<feature type="domain" description="Carboxyltransferase" evidence="4">
    <location>
        <begin position="5"/>
        <end position="205"/>
    </location>
</feature>
<accession>A0A9X1WET7</accession>
<name>A0A9X1WET7_9VIBR</name>
<dbReference type="InterPro" id="IPR029000">
    <property type="entry name" value="Cyclophilin-like_dom_sf"/>
</dbReference>
<sequence>MPDSIAVVPVSESALIIYFDDHIDLKWPAIIKSYQRFLQAQFTDSIRDCVASYTSLLVDYHPLKTGFEQIKQAVLNFDAEKAQLDYEGKLHRLPVCYHESVAPDLNNVAKLHQLTTDQVIDIHSKKTYTVCAVGFAPGFAFLAQVDGLIATPRHATPRKKIPVGSVGIADSQTAVYPLETPGGWQIIGNCPIELYNKNSPENSLLQIGDRVQFFAIHLNEYQSMGGRQCMVW</sequence>
<keyword evidence="6" id="KW-1185">Reference proteome</keyword>
<evidence type="ECO:0000256" key="2">
    <source>
        <dbReference type="ARBA" id="ARBA00022801"/>
    </source>
</evidence>
<dbReference type="PANTHER" id="PTHR34698">
    <property type="entry name" value="5-OXOPROLINASE SUBUNIT B"/>
    <property type="match status" value="1"/>
</dbReference>
<keyword evidence="2 5" id="KW-0378">Hydrolase</keyword>
<gene>
    <name evidence="5" type="primary">pxpB</name>
    <name evidence="5" type="ORF">LNL84_02475</name>
</gene>
<dbReference type="Proteomes" id="UP001139488">
    <property type="component" value="Unassembled WGS sequence"/>
</dbReference>
<dbReference type="NCBIfam" id="TIGR00370">
    <property type="entry name" value="5-oxoprolinase subunit PxpB"/>
    <property type="match status" value="1"/>
</dbReference>
<evidence type="ECO:0000259" key="4">
    <source>
        <dbReference type="SMART" id="SM00796"/>
    </source>
</evidence>
<dbReference type="SUPFAM" id="SSF160467">
    <property type="entry name" value="PH0987 N-terminal domain-like"/>
    <property type="match status" value="1"/>
</dbReference>
<evidence type="ECO:0000313" key="5">
    <source>
        <dbReference type="EMBL" id="MCJ2375689.1"/>
    </source>
</evidence>
<dbReference type="RefSeq" id="WP_244354973.1">
    <property type="nucleotide sequence ID" value="NZ_JAJNNZ010000002.1"/>
</dbReference>
<dbReference type="Pfam" id="PF02682">
    <property type="entry name" value="CT_C_D"/>
    <property type="match status" value="1"/>
</dbReference>
<dbReference type="AlphaFoldDB" id="A0A9X1WET7"/>
<dbReference type="EMBL" id="JAJNNZ010000002">
    <property type="protein sequence ID" value="MCJ2375689.1"/>
    <property type="molecule type" value="Genomic_DNA"/>
</dbReference>
<comment type="caution">
    <text evidence="5">The sequence shown here is derived from an EMBL/GenBank/DDBJ whole genome shotgun (WGS) entry which is preliminary data.</text>
</comment>
<protein>
    <submittedName>
        <fullName evidence="5">5-oxoprolinase subunit PxpB</fullName>
        <ecNumber evidence="5">3.5.2.9</ecNumber>
    </submittedName>
</protein>
<keyword evidence="1" id="KW-0547">Nucleotide-binding</keyword>
<dbReference type="Gene3D" id="3.30.1360.40">
    <property type="match status" value="1"/>
</dbReference>
<evidence type="ECO:0000256" key="3">
    <source>
        <dbReference type="ARBA" id="ARBA00022840"/>
    </source>
</evidence>
<dbReference type="InterPro" id="IPR003833">
    <property type="entry name" value="CT_C_D"/>
</dbReference>
<dbReference type="SUPFAM" id="SSF50891">
    <property type="entry name" value="Cyclophilin-like"/>
    <property type="match status" value="1"/>
</dbReference>
<dbReference type="EC" id="3.5.2.9" evidence="5"/>
<keyword evidence="3" id="KW-0067">ATP-binding</keyword>
<dbReference type="GO" id="GO:0017168">
    <property type="term" value="F:5-oxoprolinase (ATP-hydrolyzing) activity"/>
    <property type="evidence" value="ECO:0007669"/>
    <property type="project" value="UniProtKB-EC"/>
</dbReference>
<dbReference type="SMART" id="SM00796">
    <property type="entry name" value="AHS1"/>
    <property type="match status" value="1"/>
</dbReference>
<proteinExistence type="predicted"/>
<dbReference type="InterPro" id="IPR010016">
    <property type="entry name" value="PxpB"/>
</dbReference>